<dbReference type="CDD" id="cd17249">
    <property type="entry name" value="RMtype1_S_EcoR124I-TRD2-CR2_like"/>
    <property type="match status" value="1"/>
</dbReference>
<dbReference type="InterPro" id="IPR044946">
    <property type="entry name" value="Restrct_endonuc_typeI_TRD_sf"/>
</dbReference>
<evidence type="ECO:0000313" key="5">
    <source>
        <dbReference type="EMBL" id="USG66104.1"/>
    </source>
</evidence>
<evidence type="ECO:0000256" key="1">
    <source>
        <dbReference type="ARBA" id="ARBA00010923"/>
    </source>
</evidence>
<dbReference type="Pfam" id="PF01420">
    <property type="entry name" value="Methylase_S"/>
    <property type="match status" value="2"/>
</dbReference>
<dbReference type="CDD" id="cd17260">
    <property type="entry name" value="RMtype1_S_EcoEI-TRD1-CR1_like"/>
    <property type="match status" value="1"/>
</dbReference>
<evidence type="ECO:0000256" key="2">
    <source>
        <dbReference type="ARBA" id="ARBA00022747"/>
    </source>
</evidence>
<feature type="domain" description="Type I restriction modification DNA specificity" evidence="4">
    <location>
        <begin position="203"/>
        <end position="375"/>
    </location>
</feature>
<dbReference type="RefSeq" id="WP_251873179.1">
    <property type="nucleotide sequence ID" value="NZ_CP098755.1"/>
</dbReference>
<name>A0ABY4WHC7_9BACL</name>
<accession>A0ABY4WHC7</accession>
<keyword evidence="3" id="KW-0238">DNA-binding</keyword>
<dbReference type="Proteomes" id="UP001056500">
    <property type="component" value="Chromosome"/>
</dbReference>
<protein>
    <submittedName>
        <fullName evidence="5">Restriction endonuclease subunit S</fullName>
        <ecNumber evidence="5">3.1.21.-</ecNumber>
    </submittedName>
</protein>
<keyword evidence="5" id="KW-0255">Endonuclease</keyword>
<dbReference type="EMBL" id="CP098755">
    <property type="protein sequence ID" value="USG66104.1"/>
    <property type="molecule type" value="Genomic_DNA"/>
</dbReference>
<dbReference type="PANTHER" id="PTHR30408">
    <property type="entry name" value="TYPE-1 RESTRICTION ENZYME ECOKI SPECIFICITY PROTEIN"/>
    <property type="match status" value="1"/>
</dbReference>
<keyword evidence="5" id="KW-0540">Nuclease</keyword>
<dbReference type="GO" id="GO:0016787">
    <property type="term" value="F:hydrolase activity"/>
    <property type="evidence" value="ECO:0007669"/>
    <property type="project" value="UniProtKB-KW"/>
</dbReference>
<dbReference type="GO" id="GO:0004519">
    <property type="term" value="F:endonuclease activity"/>
    <property type="evidence" value="ECO:0007669"/>
    <property type="project" value="UniProtKB-KW"/>
</dbReference>
<gene>
    <name evidence="5" type="ORF">NDK47_01840</name>
</gene>
<evidence type="ECO:0000256" key="3">
    <source>
        <dbReference type="ARBA" id="ARBA00023125"/>
    </source>
</evidence>
<dbReference type="InterPro" id="IPR052021">
    <property type="entry name" value="Type-I_RS_S_subunit"/>
</dbReference>
<keyword evidence="5" id="KW-0378">Hydrolase</keyword>
<keyword evidence="6" id="KW-1185">Reference proteome</keyword>
<dbReference type="PANTHER" id="PTHR30408:SF12">
    <property type="entry name" value="TYPE I RESTRICTION ENZYME MJAVIII SPECIFICITY SUBUNIT"/>
    <property type="match status" value="1"/>
</dbReference>
<dbReference type="EC" id="3.1.21.-" evidence="5"/>
<evidence type="ECO:0000313" key="6">
    <source>
        <dbReference type="Proteomes" id="UP001056500"/>
    </source>
</evidence>
<organism evidence="5 6">
    <name type="scientific">Brevibacillus ruminantium</name>
    <dbReference type="NCBI Taxonomy" id="2950604"/>
    <lineage>
        <taxon>Bacteria</taxon>
        <taxon>Bacillati</taxon>
        <taxon>Bacillota</taxon>
        <taxon>Bacilli</taxon>
        <taxon>Bacillales</taxon>
        <taxon>Paenibacillaceae</taxon>
        <taxon>Brevibacillus</taxon>
    </lineage>
</organism>
<keyword evidence="2" id="KW-0680">Restriction system</keyword>
<reference evidence="5" key="1">
    <citation type="submission" date="2022-06" db="EMBL/GenBank/DDBJ databases">
        <title>Genome sequencing of Brevibacillus sp. BB3-R1.</title>
        <authorList>
            <person name="Heo J."/>
            <person name="Lee D."/>
            <person name="Won M."/>
            <person name="Han B.-H."/>
            <person name="Hong S.-B."/>
            <person name="Kwon S.-W."/>
        </authorList>
    </citation>
    <scope>NUCLEOTIDE SEQUENCE</scope>
    <source>
        <strain evidence="5">BB3-R1</strain>
    </source>
</reference>
<evidence type="ECO:0000259" key="4">
    <source>
        <dbReference type="Pfam" id="PF01420"/>
    </source>
</evidence>
<dbReference type="Gene3D" id="3.90.220.20">
    <property type="entry name" value="DNA methylase specificity domains"/>
    <property type="match status" value="2"/>
</dbReference>
<sequence length="393" mass="44371">MSKWEMVKLGDVCTINPPKRMTLNLYESLNEVSFVPMSDVSEDGQIFTGNKVSYSEVSSGYSYFIEDDILFAKITPCMENGKGAIARGLINGLGVGSTEFHILRPNKNLVISEWIYRILSHSKLRESAEKNMTGSAGQKRVPKSFLENVLIPLPPLETQKQIAKTLDTATELLAMRKRQLAELDSLIKSNFYEMFGDPVTNEKGWDVSKVEKVCLKIMGGGTPSKSNPEYYIGDIPWVTPKDMKSTWVSDSIDHITADAISNSSAKLIPKNSVLMVIRSGILKRLLPVAINKVDVAINQDMKAFITNKYVVPEYLLFFFILMQNNILKNVRAVTADNIEFNLIKKQIIPLPPIEYQNQFVNIVIKIEEQKNLVKKALDETQHLFDSLMSQYFD</sequence>
<dbReference type="InterPro" id="IPR000055">
    <property type="entry name" value="Restrct_endonuc_typeI_TRD"/>
</dbReference>
<comment type="similarity">
    <text evidence="1">Belongs to the type-I restriction system S methylase family.</text>
</comment>
<feature type="domain" description="Type I restriction modification DNA specificity" evidence="4">
    <location>
        <begin position="1"/>
        <end position="183"/>
    </location>
</feature>
<proteinExistence type="inferred from homology"/>
<dbReference type="SUPFAM" id="SSF116734">
    <property type="entry name" value="DNA methylase specificity domain"/>
    <property type="match status" value="2"/>
</dbReference>